<protein>
    <recommendedName>
        <fullName evidence="3">DUF952 domain-containing protein</fullName>
    </recommendedName>
</protein>
<name>A0A917AYP8_9BACI</name>
<dbReference type="Gene3D" id="3.20.170.20">
    <property type="entry name" value="Protein of unknown function DUF952"/>
    <property type="match status" value="1"/>
</dbReference>
<dbReference type="PANTHER" id="PTHR34129:SF1">
    <property type="entry name" value="DUF952 DOMAIN-CONTAINING PROTEIN"/>
    <property type="match status" value="1"/>
</dbReference>
<dbReference type="RefSeq" id="WP_188390146.1">
    <property type="nucleotide sequence ID" value="NZ_BMFK01000010.1"/>
</dbReference>
<comment type="caution">
    <text evidence="1">The sequence shown here is derived from an EMBL/GenBank/DDBJ whole genome shotgun (WGS) entry which is preliminary data.</text>
</comment>
<dbReference type="AlphaFoldDB" id="A0A917AYP8"/>
<proteinExistence type="predicted"/>
<evidence type="ECO:0000313" key="1">
    <source>
        <dbReference type="EMBL" id="GGE85420.1"/>
    </source>
</evidence>
<keyword evidence="2" id="KW-1185">Reference proteome</keyword>
<reference evidence="1" key="1">
    <citation type="journal article" date="2014" name="Int. J. Syst. Evol. Microbiol.">
        <title>Complete genome sequence of Corynebacterium casei LMG S-19264T (=DSM 44701T), isolated from a smear-ripened cheese.</title>
        <authorList>
            <consortium name="US DOE Joint Genome Institute (JGI-PGF)"/>
            <person name="Walter F."/>
            <person name="Albersmeier A."/>
            <person name="Kalinowski J."/>
            <person name="Ruckert C."/>
        </authorList>
    </citation>
    <scope>NUCLEOTIDE SEQUENCE</scope>
    <source>
        <strain evidence="1">CGMCC 1.12698</strain>
    </source>
</reference>
<organism evidence="1 2">
    <name type="scientific">Priestia taiwanensis</name>
    <dbReference type="NCBI Taxonomy" id="1347902"/>
    <lineage>
        <taxon>Bacteria</taxon>
        <taxon>Bacillati</taxon>
        <taxon>Bacillota</taxon>
        <taxon>Bacilli</taxon>
        <taxon>Bacillales</taxon>
        <taxon>Bacillaceae</taxon>
        <taxon>Priestia</taxon>
    </lineage>
</organism>
<dbReference type="InterPro" id="IPR009297">
    <property type="entry name" value="DUF952"/>
</dbReference>
<dbReference type="SUPFAM" id="SSF56399">
    <property type="entry name" value="ADP-ribosylation"/>
    <property type="match status" value="1"/>
</dbReference>
<dbReference type="Proteomes" id="UP000605259">
    <property type="component" value="Unassembled WGS sequence"/>
</dbReference>
<evidence type="ECO:0008006" key="3">
    <source>
        <dbReference type="Google" id="ProtNLM"/>
    </source>
</evidence>
<gene>
    <name evidence="1" type="ORF">GCM10007140_38570</name>
</gene>
<accession>A0A917AYP8</accession>
<evidence type="ECO:0000313" key="2">
    <source>
        <dbReference type="Proteomes" id="UP000605259"/>
    </source>
</evidence>
<dbReference type="EMBL" id="BMFK01000010">
    <property type="protein sequence ID" value="GGE85420.1"/>
    <property type="molecule type" value="Genomic_DNA"/>
</dbReference>
<dbReference type="Pfam" id="PF06108">
    <property type="entry name" value="DUF952"/>
    <property type="match status" value="1"/>
</dbReference>
<reference evidence="1" key="2">
    <citation type="submission" date="2020-09" db="EMBL/GenBank/DDBJ databases">
        <authorList>
            <person name="Sun Q."/>
            <person name="Zhou Y."/>
        </authorList>
    </citation>
    <scope>NUCLEOTIDE SEQUENCE</scope>
    <source>
        <strain evidence="1">CGMCC 1.12698</strain>
    </source>
</reference>
<sequence>MQKIIKIIRPIDWEKAQNIGEIIESSLTTEGFIHCSYEYQVPNTAAKHFSEEERILLLVVNEQKVSETLKVELAKNGEYYPHIFAPISIHAIENVFTVLKQKDGTFPFPTR</sequence>
<dbReference type="PANTHER" id="PTHR34129">
    <property type="entry name" value="BLR1139 PROTEIN"/>
    <property type="match status" value="1"/>
</dbReference>